<evidence type="ECO:0000259" key="2">
    <source>
        <dbReference type="Pfam" id="PF03413"/>
    </source>
</evidence>
<name>A0ABZ2NFM0_9BACI</name>
<feature type="domain" description="PepSY" evidence="2">
    <location>
        <begin position="290"/>
        <end position="345"/>
    </location>
</feature>
<feature type="transmembrane region" description="Helical" evidence="1">
    <location>
        <begin position="208"/>
        <end position="228"/>
    </location>
</feature>
<reference evidence="3 4" key="1">
    <citation type="submission" date="2024-02" db="EMBL/GenBank/DDBJ databases">
        <title>Seven novel Bacillus-like species.</title>
        <authorList>
            <person name="Liu G."/>
        </authorList>
    </citation>
    <scope>NUCLEOTIDE SEQUENCE [LARGE SCALE GENOMIC DNA]</scope>
    <source>
        <strain evidence="3 4">FJAT-52054</strain>
    </source>
</reference>
<dbReference type="InterPro" id="IPR025711">
    <property type="entry name" value="PepSY"/>
</dbReference>
<keyword evidence="1" id="KW-0472">Membrane</keyword>
<protein>
    <submittedName>
        <fullName evidence="3">PepSY domain-containing protein</fullName>
    </submittedName>
</protein>
<dbReference type="PANTHER" id="PTHR34219:SF1">
    <property type="entry name" value="PEPSY DOMAIN-CONTAINING PROTEIN"/>
    <property type="match status" value="1"/>
</dbReference>
<dbReference type="PANTHER" id="PTHR34219">
    <property type="entry name" value="IRON-REGULATED INNER MEMBRANE PROTEIN-RELATED"/>
    <property type="match status" value="1"/>
</dbReference>
<evidence type="ECO:0000256" key="1">
    <source>
        <dbReference type="SAM" id="Phobius"/>
    </source>
</evidence>
<evidence type="ECO:0000313" key="4">
    <source>
        <dbReference type="Proteomes" id="UP001377337"/>
    </source>
</evidence>
<keyword evidence="4" id="KW-1185">Reference proteome</keyword>
<dbReference type="EMBL" id="CP147407">
    <property type="protein sequence ID" value="WXB96005.1"/>
    <property type="molecule type" value="Genomic_DNA"/>
</dbReference>
<evidence type="ECO:0000313" key="3">
    <source>
        <dbReference type="EMBL" id="WXB96005.1"/>
    </source>
</evidence>
<feature type="transmembrane region" description="Helical" evidence="1">
    <location>
        <begin position="418"/>
        <end position="451"/>
    </location>
</feature>
<keyword evidence="1" id="KW-1133">Transmembrane helix</keyword>
<feature type="transmembrane region" description="Helical" evidence="1">
    <location>
        <begin position="28"/>
        <end position="52"/>
    </location>
</feature>
<accession>A0ABZ2NFM0</accession>
<feature type="domain" description="PepSY" evidence="2">
    <location>
        <begin position="76"/>
        <end position="132"/>
    </location>
</feature>
<dbReference type="Pfam" id="PF03929">
    <property type="entry name" value="PepSY_TM"/>
    <property type="match status" value="1"/>
</dbReference>
<dbReference type="RefSeq" id="WP_338777757.1">
    <property type="nucleotide sequence ID" value="NZ_CP147407.1"/>
</dbReference>
<feature type="transmembrane region" description="Helical" evidence="1">
    <location>
        <begin position="160"/>
        <end position="180"/>
    </location>
</feature>
<keyword evidence="1" id="KW-0812">Transmembrane</keyword>
<dbReference type="Proteomes" id="UP001377337">
    <property type="component" value="Chromosome"/>
</dbReference>
<sequence>MEALKLDPGKEKESKKERSSIYQTVWRWHFYAGIIFAPFLIILAFSGGVYLFKPQIESVLYKDLYYVQQEAPGKEITAAKQIKRVQDEYPESTITAIKFYGDPARTTEINVMTKVSAKSVYINPYTGKIQGSLAAEEKFTELFKKLHSELIVGGTAANRLVELAACWAVILLATGLYIWWPRNKQSIWGTVLPRFNARGRTFWRDLHAVPAFWLSLGILVLIATGLPWSGVMGEQINKAATATNTGYPPFAFSFMGTPESDIKTKDVAEDVPWATENQPVPASDSGSRTLTVEDIQAIASHKKVEKPYSISLPEGKKGVYTIAASNPNPMKDATLHIDQYSGKVLTDVRFADYGWMAKAISIGIAFHEGTLFGIANQIIGLNLCIGLMVVASSSYVMWKKRKSNGKLGFVAPAQNKKVTRTVFFIMLVLGIVMPLVGISIIAVFLIDWLLIKRIKPLNAWLN</sequence>
<proteinExistence type="predicted"/>
<dbReference type="InterPro" id="IPR005625">
    <property type="entry name" value="PepSY-ass_TM"/>
</dbReference>
<organism evidence="3 4">
    <name type="scientific">Metabacillus sediminis</name>
    <dbReference type="NCBI Taxonomy" id="3117746"/>
    <lineage>
        <taxon>Bacteria</taxon>
        <taxon>Bacillati</taxon>
        <taxon>Bacillota</taxon>
        <taxon>Bacilli</taxon>
        <taxon>Bacillales</taxon>
        <taxon>Bacillaceae</taxon>
        <taxon>Metabacillus</taxon>
    </lineage>
</organism>
<dbReference type="Pfam" id="PF03413">
    <property type="entry name" value="PepSY"/>
    <property type="match status" value="2"/>
</dbReference>
<feature type="transmembrane region" description="Helical" evidence="1">
    <location>
        <begin position="378"/>
        <end position="398"/>
    </location>
</feature>
<gene>
    <name evidence="3" type="ORF">WCV65_15775</name>
</gene>